<comment type="caution">
    <text evidence="1">The sequence shown here is derived from an EMBL/GenBank/DDBJ whole genome shotgun (WGS) entry which is preliminary data.</text>
</comment>
<feature type="non-terminal residue" evidence="1">
    <location>
        <position position="1"/>
    </location>
</feature>
<feature type="non-terminal residue" evidence="1">
    <location>
        <position position="51"/>
    </location>
</feature>
<protein>
    <submittedName>
        <fullName evidence="1">Uncharacterized protein</fullName>
    </submittedName>
</protein>
<keyword evidence="2" id="KW-1185">Reference proteome</keyword>
<gene>
    <name evidence="1" type="ORF">KI387_036560</name>
</gene>
<reference evidence="1 2" key="1">
    <citation type="journal article" date="2021" name="Nat. Plants">
        <title>The Taxus genome provides insights into paclitaxel biosynthesis.</title>
        <authorList>
            <person name="Xiong X."/>
            <person name="Gou J."/>
            <person name="Liao Q."/>
            <person name="Li Y."/>
            <person name="Zhou Q."/>
            <person name="Bi G."/>
            <person name="Li C."/>
            <person name="Du R."/>
            <person name="Wang X."/>
            <person name="Sun T."/>
            <person name="Guo L."/>
            <person name="Liang H."/>
            <person name="Lu P."/>
            <person name="Wu Y."/>
            <person name="Zhang Z."/>
            <person name="Ro D.K."/>
            <person name="Shang Y."/>
            <person name="Huang S."/>
            <person name="Yan J."/>
        </authorList>
    </citation>
    <scope>NUCLEOTIDE SEQUENCE [LARGE SCALE GENOMIC DNA]</scope>
    <source>
        <strain evidence="1">Ta-2019</strain>
    </source>
</reference>
<dbReference type="AlphaFoldDB" id="A0AA38FQZ1"/>
<evidence type="ECO:0000313" key="1">
    <source>
        <dbReference type="EMBL" id="KAH9308649.1"/>
    </source>
</evidence>
<proteinExistence type="predicted"/>
<organism evidence="1 2">
    <name type="scientific">Taxus chinensis</name>
    <name type="common">Chinese yew</name>
    <name type="synonym">Taxus wallichiana var. chinensis</name>
    <dbReference type="NCBI Taxonomy" id="29808"/>
    <lineage>
        <taxon>Eukaryota</taxon>
        <taxon>Viridiplantae</taxon>
        <taxon>Streptophyta</taxon>
        <taxon>Embryophyta</taxon>
        <taxon>Tracheophyta</taxon>
        <taxon>Spermatophyta</taxon>
        <taxon>Pinopsida</taxon>
        <taxon>Pinidae</taxon>
        <taxon>Conifers II</taxon>
        <taxon>Cupressales</taxon>
        <taxon>Taxaceae</taxon>
        <taxon>Taxus</taxon>
    </lineage>
</organism>
<accession>A0AA38FQZ1</accession>
<dbReference type="Proteomes" id="UP000824469">
    <property type="component" value="Unassembled WGS sequence"/>
</dbReference>
<evidence type="ECO:0000313" key="2">
    <source>
        <dbReference type="Proteomes" id="UP000824469"/>
    </source>
</evidence>
<dbReference type="EMBL" id="JAHRHJ020000007">
    <property type="protein sequence ID" value="KAH9308649.1"/>
    <property type="molecule type" value="Genomic_DNA"/>
</dbReference>
<name>A0AA38FQZ1_TAXCH</name>
<sequence>SVGHGAEIGYGSIGPVNGNTGTDYYPAIPTIGIGTDSRAKSGSSTSTGFIT</sequence>